<dbReference type="OrthoDB" id="9806984at2"/>
<evidence type="ECO:0000256" key="7">
    <source>
        <dbReference type="SAM" id="Phobius"/>
    </source>
</evidence>
<organism evidence="9 10">
    <name type="scientific">Rhodopila globiformis</name>
    <name type="common">Rhodopseudomonas globiformis</name>
    <dbReference type="NCBI Taxonomy" id="1071"/>
    <lineage>
        <taxon>Bacteria</taxon>
        <taxon>Pseudomonadati</taxon>
        <taxon>Pseudomonadota</taxon>
        <taxon>Alphaproteobacteria</taxon>
        <taxon>Acetobacterales</taxon>
        <taxon>Acetobacteraceae</taxon>
        <taxon>Rhodopila</taxon>
    </lineage>
</organism>
<keyword evidence="3" id="KW-0997">Cell inner membrane</keyword>
<dbReference type="InterPro" id="IPR051800">
    <property type="entry name" value="PqiA-PqiB_transport"/>
</dbReference>
<gene>
    <name evidence="9" type="ORF">CCS01_24615</name>
</gene>
<protein>
    <recommendedName>
        <fullName evidence="8">Mce/MlaD domain-containing protein</fullName>
    </recommendedName>
</protein>
<keyword evidence="6 7" id="KW-0472">Membrane</keyword>
<keyword evidence="10" id="KW-1185">Reference proteome</keyword>
<evidence type="ECO:0000313" key="10">
    <source>
        <dbReference type="Proteomes" id="UP000239724"/>
    </source>
</evidence>
<dbReference type="PANTHER" id="PTHR30462:SF0">
    <property type="entry name" value="INTERMEMBRANE TRANSPORT PROTEIN YEBT"/>
    <property type="match status" value="1"/>
</dbReference>
<dbReference type="InterPro" id="IPR003399">
    <property type="entry name" value="Mce/MlaD"/>
</dbReference>
<reference evidence="9 10" key="1">
    <citation type="journal article" date="2018" name="Arch. Microbiol.">
        <title>New insights into the metabolic potential of the phototrophic purple bacterium Rhodopila globiformis DSM 161(T) from its draft genome sequence and evidence for a vanadium-dependent nitrogenase.</title>
        <authorList>
            <person name="Imhoff J.F."/>
            <person name="Rahn T."/>
            <person name="Kunzel S."/>
            <person name="Neulinger S.C."/>
        </authorList>
    </citation>
    <scope>NUCLEOTIDE SEQUENCE [LARGE SCALE GENOMIC DNA]</scope>
    <source>
        <strain evidence="9 10">DSM 161</strain>
    </source>
</reference>
<proteinExistence type="predicted"/>
<keyword evidence="4 7" id="KW-0812">Transmembrane</keyword>
<evidence type="ECO:0000256" key="4">
    <source>
        <dbReference type="ARBA" id="ARBA00022692"/>
    </source>
</evidence>
<feature type="transmembrane region" description="Helical" evidence="7">
    <location>
        <begin position="20"/>
        <end position="39"/>
    </location>
</feature>
<evidence type="ECO:0000256" key="1">
    <source>
        <dbReference type="ARBA" id="ARBA00004533"/>
    </source>
</evidence>
<dbReference type="GO" id="GO:0005886">
    <property type="term" value="C:plasma membrane"/>
    <property type="evidence" value="ECO:0007669"/>
    <property type="project" value="UniProtKB-SubCell"/>
</dbReference>
<evidence type="ECO:0000256" key="2">
    <source>
        <dbReference type="ARBA" id="ARBA00022475"/>
    </source>
</evidence>
<evidence type="ECO:0000256" key="3">
    <source>
        <dbReference type="ARBA" id="ARBA00022519"/>
    </source>
</evidence>
<dbReference type="Proteomes" id="UP000239724">
    <property type="component" value="Unassembled WGS sequence"/>
</dbReference>
<feature type="domain" description="Mce/MlaD" evidence="8">
    <location>
        <begin position="293"/>
        <end position="389"/>
    </location>
</feature>
<evidence type="ECO:0000256" key="6">
    <source>
        <dbReference type="ARBA" id="ARBA00023136"/>
    </source>
</evidence>
<keyword evidence="2" id="KW-1003">Cell membrane</keyword>
<evidence type="ECO:0000256" key="5">
    <source>
        <dbReference type="ARBA" id="ARBA00022989"/>
    </source>
</evidence>
<name>A0A2S6N100_RHOGL</name>
<comment type="caution">
    <text evidence="9">The sequence shown here is derived from an EMBL/GenBank/DDBJ whole genome shotgun (WGS) entry which is preliminary data.</text>
</comment>
<evidence type="ECO:0000259" key="8">
    <source>
        <dbReference type="Pfam" id="PF02470"/>
    </source>
</evidence>
<dbReference type="AlphaFoldDB" id="A0A2S6N100"/>
<dbReference type="PANTHER" id="PTHR30462">
    <property type="entry name" value="INTERMEMBRANE TRANSPORT PROTEIN PQIB-RELATED"/>
    <property type="match status" value="1"/>
</dbReference>
<dbReference type="Pfam" id="PF02470">
    <property type="entry name" value="MlaD"/>
    <property type="match status" value="2"/>
</dbReference>
<feature type="domain" description="Mce/MlaD" evidence="8">
    <location>
        <begin position="46"/>
        <end position="136"/>
    </location>
</feature>
<accession>A0A2S6N100</accession>
<keyword evidence="5 7" id="KW-1133">Transmembrane helix</keyword>
<comment type="subcellular location">
    <subcellularLocation>
        <location evidence="1">Cell inner membrane</location>
    </subcellularLocation>
</comment>
<sequence>MSDRAPAAVVRAPIDHKRRLSLIWAIPVVTLLVGAWLAWQTLSAQGPLITITFETAEGLQANQSHVRHKEVDMGVVKKIALTPDLRRVLVTVRMNKEAEPLLTDKAQFWVVRPRFFAGSISGLSTLVSGSYIDLLPSAEGGKPQRNFVGLENPPVLQSDVPGRNFLLKADTVEGLNLGSPVTFRDLEIGEVLGWDVGEMARNITIHVFVRAPFDKYVHDDSRFWNSSGASVQLGANGLRFKVQSLRSMVLGGIAVETPDESTGTAESPANHEFTLYPTKEAADASTFKRSIQFVANFTTSVSGLAAGAPVTLRGLKVGEVSSVSLEYDKAIDNVVVPVHFNVEPGRIAMLKLPTGGGLDSRMRELIRRGLRVRLETTNFLTGQKQLDLDTFPNAGSNAGQEELKKEGNAYVVPVLGGSGTDVATAASNLVSRLDSIPFEAIGQNLNQTLAGANALVNNKQLQESLTTLRSTLASTQDLVDNLNQGVAPLAKRLPAMAAGLEDAVNRMNKLMGSLQNGYGEDSSFSHQLDRLMGQLSDATRSIRVLADLLTRHPEALIRGRANTGYQ</sequence>
<dbReference type="RefSeq" id="WP_104521471.1">
    <property type="nucleotide sequence ID" value="NZ_NHRY01000245.1"/>
</dbReference>
<dbReference type="EMBL" id="NHRY01000245">
    <property type="protein sequence ID" value="PPQ28294.1"/>
    <property type="molecule type" value="Genomic_DNA"/>
</dbReference>
<evidence type="ECO:0000313" key="9">
    <source>
        <dbReference type="EMBL" id="PPQ28294.1"/>
    </source>
</evidence>